<protein>
    <submittedName>
        <fullName evidence="6">TetR family transcriptional regulator</fullName>
    </submittedName>
</protein>
<proteinExistence type="predicted"/>
<dbReference type="Pfam" id="PF17933">
    <property type="entry name" value="TetR_C_25"/>
    <property type="match status" value="1"/>
</dbReference>
<evidence type="ECO:0000256" key="4">
    <source>
        <dbReference type="PROSITE-ProRule" id="PRU00335"/>
    </source>
</evidence>
<feature type="DNA-binding region" description="H-T-H motif" evidence="4">
    <location>
        <begin position="29"/>
        <end position="48"/>
    </location>
</feature>
<dbReference type="Proteomes" id="UP000186108">
    <property type="component" value="Chromosome"/>
</dbReference>
<dbReference type="PATRIC" id="fig|37919.13.peg.4181"/>
<evidence type="ECO:0000259" key="5">
    <source>
        <dbReference type="PROSITE" id="PS50977"/>
    </source>
</evidence>
<dbReference type="PROSITE" id="PS50977">
    <property type="entry name" value="HTH_TETR_2"/>
    <property type="match status" value="1"/>
</dbReference>
<evidence type="ECO:0000313" key="6">
    <source>
        <dbReference type="EMBL" id="ANS28675.1"/>
    </source>
</evidence>
<dbReference type="Pfam" id="PF00440">
    <property type="entry name" value="TetR_N"/>
    <property type="match status" value="1"/>
</dbReference>
<dbReference type="GO" id="GO:0000976">
    <property type="term" value="F:transcription cis-regulatory region binding"/>
    <property type="evidence" value="ECO:0007669"/>
    <property type="project" value="TreeGrafter"/>
</dbReference>
<evidence type="ECO:0000256" key="2">
    <source>
        <dbReference type="ARBA" id="ARBA00023125"/>
    </source>
</evidence>
<accession>A0A1B1K7S4</accession>
<reference evidence="6 7" key="1">
    <citation type="submission" date="2014-07" db="EMBL/GenBank/DDBJ databases">
        <authorList>
            <person name="Zhang J.E."/>
            <person name="Yang H."/>
            <person name="Guo J."/>
            <person name="Deng Z."/>
            <person name="Luo H."/>
            <person name="Luo M."/>
            <person name="Zhao B."/>
        </authorList>
    </citation>
    <scope>NUCLEOTIDE SEQUENCE [LARGE SCALE GENOMIC DNA]</scope>
    <source>
        <strain evidence="6 7">1CP</strain>
    </source>
</reference>
<name>A0A1B1K7S4_RHOOP</name>
<dbReference type="PANTHER" id="PTHR30055">
    <property type="entry name" value="HTH-TYPE TRANSCRIPTIONAL REGULATOR RUTR"/>
    <property type="match status" value="1"/>
</dbReference>
<evidence type="ECO:0000256" key="3">
    <source>
        <dbReference type="ARBA" id="ARBA00023163"/>
    </source>
</evidence>
<dbReference type="EMBL" id="CP009111">
    <property type="protein sequence ID" value="ANS28675.1"/>
    <property type="molecule type" value="Genomic_DNA"/>
</dbReference>
<dbReference type="GO" id="GO:0003700">
    <property type="term" value="F:DNA-binding transcription factor activity"/>
    <property type="evidence" value="ECO:0007669"/>
    <property type="project" value="TreeGrafter"/>
</dbReference>
<dbReference type="RefSeq" id="WP_065491357.1">
    <property type="nucleotide sequence ID" value="NZ_CP009111.1"/>
</dbReference>
<dbReference type="InterPro" id="IPR041484">
    <property type="entry name" value="TetR_C_25"/>
</dbReference>
<evidence type="ECO:0000256" key="1">
    <source>
        <dbReference type="ARBA" id="ARBA00023015"/>
    </source>
</evidence>
<dbReference type="InterPro" id="IPR050109">
    <property type="entry name" value="HTH-type_TetR-like_transc_reg"/>
</dbReference>
<feature type="domain" description="HTH tetR-type" evidence="5">
    <location>
        <begin position="6"/>
        <end position="66"/>
    </location>
</feature>
<dbReference type="InterPro" id="IPR009057">
    <property type="entry name" value="Homeodomain-like_sf"/>
</dbReference>
<dbReference type="PANTHER" id="PTHR30055:SF234">
    <property type="entry name" value="HTH-TYPE TRANSCRIPTIONAL REGULATOR BETI"/>
    <property type="match status" value="1"/>
</dbReference>
<dbReference type="SUPFAM" id="SSF46689">
    <property type="entry name" value="Homeodomain-like"/>
    <property type="match status" value="1"/>
</dbReference>
<gene>
    <name evidence="6" type="ORF">R1CP_19965</name>
</gene>
<sequence>MRSGDLRASATIREAALGLFADRGVAGVSIRDVAAAAGVSSSLVMHHFKSKDGLKAAVDARVSATMIGLLAEFGRGAESGASPSSLATAMAELLDTDPQLPGYLRRLLIDGGPAAQELFRALFDATVDSLSGLEAAGVARPAADPAVRAAFLLVNDLAVILLRDQVQAVLGVDPLGPTGLRRWSQTLMDTYSRGVFVLASEEERS</sequence>
<dbReference type="Gene3D" id="1.10.357.10">
    <property type="entry name" value="Tetracycline Repressor, domain 2"/>
    <property type="match status" value="1"/>
</dbReference>
<keyword evidence="2 4" id="KW-0238">DNA-binding</keyword>
<evidence type="ECO:0000313" key="7">
    <source>
        <dbReference type="Proteomes" id="UP000186108"/>
    </source>
</evidence>
<dbReference type="AlphaFoldDB" id="A0A1B1K7S4"/>
<keyword evidence="3" id="KW-0804">Transcription</keyword>
<dbReference type="InterPro" id="IPR001647">
    <property type="entry name" value="HTH_TetR"/>
</dbReference>
<keyword evidence="1" id="KW-0805">Transcription regulation</keyword>
<organism evidence="6 7">
    <name type="scientific">Rhodococcus opacus</name>
    <name type="common">Nocardia opaca</name>
    <dbReference type="NCBI Taxonomy" id="37919"/>
    <lineage>
        <taxon>Bacteria</taxon>
        <taxon>Bacillati</taxon>
        <taxon>Actinomycetota</taxon>
        <taxon>Actinomycetes</taxon>
        <taxon>Mycobacteriales</taxon>
        <taxon>Nocardiaceae</taxon>
        <taxon>Rhodococcus</taxon>
    </lineage>
</organism>
<dbReference type="PRINTS" id="PR00455">
    <property type="entry name" value="HTHTETR"/>
</dbReference>